<keyword evidence="4" id="KW-1133">Transmembrane helix</keyword>
<dbReference type="GO" id="GO:0005886">
    <property type="term" value="C:plasma membrane"/>
    <property type="evidence" value="ECO:0007669"/>
    <property type="project" value="UniProtKB-SubCell"/>
</dbReference>
<proteinExistence type="inferred from homology"/>
<comment type="caution">
    <text evidence="10">The sequence shown here is derived from an EMBL/GenBank/DDBJ whole genome shotgun (WGS) entry which is preliminary data.</text>
</comment>
<dbReference type="InterPro" id="IPR018704">
    <property type="entry name" value="SecYEG/CpoB_TPR"/>
</dbReference>
<evidence type="ECO:0000313" key="11">
    <source>
        <dbReference type="Proteomes" id="UP001169862"/>
    </source>
</evidence>
<dbReference type="Gene3D" id="1.25.40.10">
    <property type="entry name" value="Tetratricopeptide repeat domain"/>
    <property type="match status" value="1"/>
</dbReference>
<evidence type="ECO:0000256" key="5">
    <source>
        <dbReference type="ARBA" id="ARBA00023136"/>
    </source>
</evidence>
<evidence type="ECO:0000256" key="2">
    <source>
        <dbReference type="ARBA" id="ARBA00022475"/>
    </source>
</evidence>
<dbReference type="InterPro" id="IPR011990">
    <property type="entry name" value="TPR-like_helical_dom_sf"/>
</dbReference>
<comment type="subcellular location">
    <subcellularLocation>
        <location evidence="1">Cell membrane</location>
        <topology evidence="1">Single-pass type II membrane protein</topology>
    </subcellularLocation>
</comment>
<evidence type="ECO:0000256" key="7">
    <source>
        <dbReference type="ARBA" id="ARBA00024197"/>
    </source>
</evidence>
<evidence type="ECO:0000313" key="10">
    <source>
        <dbReference type="EMBL" id="MDO6454326.1"/>
    </source>
</evidence>
<name>A0AAW7XJB7_9GAMM</name>
<evidence type="ECO:0000256" key="4">
    <source>
        <dbReference type="ARBA" id="ARBA00022989"/>
    </source>
</evidence>
<feature type="domain" description="Ancillary SecYEG translocon subunit/Cell division coordinator CpoB TPR" evidence="9">
    <location>
        <begin position="12"/>
        <end position="211"/>
    </location>
</feature>
<evidence type="ECO:0000256" key="1">
    <source>
        <dbReference type="ARBA" id="ARBA00004401"/>
    </source>
</evidence>
<dbReference type="SUPFAM" id="SSF48452">
    <property type="entry name" value="TPR-like"/>
    <property type="match status" value="1"/>
</dbReference>
<dbReference type="Proteomes" id="UP001169862">
    <property type="component" value="Unassembled WGS sequence"/>
</dbReference>
<dbReference type="Pfam" id="PF09976">
    <property type="entry name" value="TPR_21"/>
    <property type="match status" value="1"/>
</dbReference>
<keyword evidence="6" id="KW-0143">Chaperone</keyword>
<dbReference type="EMBL" id="JAUOPG010000007">
    <property type="protein sequence ID" value="MDO6454326.1"/>
    <property type="molecule type" value="Genomic_DNA"/>
</dbReference>
<protein>
    <recommendedName>
        <fullName evidence="8">Ancillary SecYEG translocon subunit</fullName>
    </recommendedName>
</protein>
<dbReference type="AlphaFoldDB" id="A0AAW7XJB7"/>
<accession>A0AAW7XJB7</accession>
<dbReference type="RefSeq" id="WP_303550900.1">
    <property type="nucleotide sequence ID" value="NZ_JAUOPG010000007.1"/>
</dbReference>
<comment type="similarity">
    <text evidence="7">Belongs to the YfgM family.</text>
</comment>
<dbReference type="PANTHER" id="PTHR38035:SF1">
    <property type="entry name" value="ANCILLARY SECYEG TRANSLOCON SUBUNIT"/>
    <property type="match status" value="1"/>
</dbReference>
<sequence>MRTEEEQVAAIKSWWKENGKSLVLTVAVVLAGVFGWKAWQQKQANDAEAASIIYQNLVQAVAVSVQQGAADDVTTANHLGQQLKNDYDGSEYAKLGSMLLARIAVDQKNYDAAMKELNWVLENEPSQEMTSVILMRKAQVYLAQDKPEEGLAELNKVSDEAFKAAALELSGDLQLAKGDKSAARKAYEQALLANSDSGSRQLLTIKLDDLAAEQEG</sequence>
<dbReference type="InterPro" id="IPR026039">
    <property type="entry name" value="YfgM"/>
</dbReference>
<keyword evidence="5" id="KW-0472">Membrane</keyword>
<keyword evidence="3" id="KW-0812">Transmembrane</keyword>
<gene>
    <name evidence="10" type="ORF">Q4490_12200</name>
</gene>
<evidence type="ECO:0000256" key="6">
    <source>
        <dbReference type="ARBA" id="ARBA00023186"/>
    </source>
</evidence>
<dbReference type="GO" id="GO:0044877">
    <property type="term" value="F:protein-containing complex binding"/>
    <property type="evidence" value="ECO:0007669"/>
    <property type="project" value="InterPro"/>
</dbReference>
<dbReference type="PANTHER" id="PTHR38035">
    <property type="entry name" value="UPF0070 PROTEIN YFGM"/>
    <property type="match status" value="1"/>
</dbReference>
<keyword evidence="2" id="KW-1003">Cell membrane</keyword>
<evidence type="ECO:0000259" key="9">
    <source>
        <dbReference type="Pfam" id="PF09976"/>
    </source>
</evidence>
<evidence type="ECO:0000256" key="8">
    <source>
        <dbReference type="ARBA" id="ARBA00024235"/>
    </source>
</evidence>
<organism evidence="10 11">
    <name type="scientific">Neptunomonas phycophila</name>
    <dbReference type="NCBI Taxonomy" id="1572645"/>
    <lineage>
        <taxon>Bacteria</taxon>
        <taxon>Pseudomonadati</taxon>
        <taxon>Pseudomonadota</taxon>
        <taxon>Gammaproteobacteria</taxon>
        <taxon>Oceanospirillales</taxon>
        <taxon>Oceanospirillaceae</taxon>
        <taxon>Neptunomonas</taxon>
    </lineage>
</organism>
<reference evidence="10" key="1">
    <citation type="submission" date="2023-07" db="EMBL/GenBank/DDBJ databases">
        <title>Genome content predicts the carbon catabolic preferences of heterotrophic bacteria.</title>
        <authorList>
            <person name="Gralka M."/>
        </authorList>
    </citation>
    <scope>NUCLEOTIDE SEQUENCE</scope>
    <source>
        <strain evidence="10">I2M16</strain>
    </source>
</reference>
<evidence type="ECO:0000256" key="3">
    <source>
        <dbReference type="ARBA" id="ARBA00022692"/>
    </source>
</evidence>
<dbReference type="PIRSF" id="PIRSF006170">
    <property type="entry name" value="YfgM"/>
    <property type="match status" value="1"/>
</dbReference>